<organism evidence="1 2">
    <name type="scientific">Dyadobacter flavalbus</name>
    <dbReference type="NCBI Taxonomy" id="2579942"/>
    <lineage>
        <taxon>Bacteria</taxon>
        <taxon>Pseudomonadati</taxon>
        <taxon>Bacteroidota</taxon>
        <taxon>Cytophagia</taxon>
        <taxon>Cytophagales</taxon>
        <taxon>Spirosomataceae</taxon>
        <taxon>Dyadobacter</taxon>
    </lineage>
</organism>
<dbReference type="RefSeq" id="WP_139012951.1">
    <property type="nucleotide sequence ID" value="NZ_VBSN01000044.1"/>
</dbReference>
<dbReference type="Proteomes" id="UP000323994">
    <property type="component" value="Unassembled WGS sequence"/>
</dbReference>
<protein>
    <submittedName>
        <fullName evidence="1">Uncharacterized protein</fullName>
    </submittedName>
</protein>
<evidence type="ECO:0000313" key="1">
    <source>
        <dbReference type="EMBL" id="KAA6438839.1"/>
    </source>
</evidence>
<dbReference type="OrthoDB" id="9909716at2"/>
<gene>
    <name evidence="1" type="ORF">FEM33_15580</name>
</gene>
<sequence>MEVETEYKTLKLSVLVTLDDTVESVKERFDAQLSEVYDYIESFDQWERDNYEHPSVTQGYAFDSLTCK</sequence>
<name>A0A5M8QRY2_9BACT</name>
<proteinExistence type="predicted"/>
<reference evidence="1 2" key="1">
    <citation type="submission" date="2019-05" db="EMBL/GenBank/DDBJ databases">
        <authorList>
            <person name="Qu J.-H."/>
        </authorList>
    </citation>
    <scope>NUCLEOTIDE SEQUENCE [LARGE SCALE GENOMIC DNA]</scope>
    <source>
        <strain evidence="1 2">NS28</strain>
    </source>
</reference>
<evidence type="ECO:0000313" key="2">
    <source>
        <dbReference type="Proteomes" id="UP000323994"/>
    </source>
</evidence>
<keyword evidence="2" id="KW-1185">Reference proteome</keyword>
<accession>A0A5M8QRY2</accession>
<dbReference type="AlphaFoldDB" id="A0A5M8QRY2"/>
<comment type="caution">
    <text evidence="1">The sequence shown here is derived from an EMBL/GenBank/DDBJ whole genome shotgun (WGS) entry which is preliminary data.</text>
</comment>
<dbReference type="EMBL" id="VBSN01000044">
    <property type="protein sequence ID" value="KAA6438839.1"/>
    <property type="molecule type" value="Genomic_DNA"/>
</dbReference>